<dbReference type="GO" id="GO:0005516">
    <property type="term" value="F:calmodulin binding"/>
    <property type="evidence" value="ECO:0007669"/>
    <property type="project" value="UniProtKB-KW"/>
</dbReference>
<dbReference type="SMART" id="SM00015">
    <property type="entry name" value="IQ"/>
    <property type="match status" value="2"/>
</dbReference>
<dbReference type="AlphaFoldDB" id="A0A7J6VL02"/>
<evidence type="ECO:0000313" key="6">
    <source>
        <dbReference type="EMBL" id="KAF5185809.1"/>
    </source>
</evidence>
<evidence type="ECO:0000256" key="3">
    <source>
        <dbReference type="ARBA" id="ARBA00024378"/>
    </source>
</evidence>
<accession>A0A7J6VL02</accession>
<protein>
    <submittedName>
        <fullName evidence="6">Iq-domain</fullName>
    </submittedName>
</protein>
<dbReference type="InterPro" id="IPR025064">
    <property type="entry name" value="DUF4005"/>
</dbReference>
<name>A0A7J6VL02_THATH</name>
<dbReference type="PANTHER" id="PTHR32295">
    <property type="entry name" value="IQ-DOMAIN 5-RELATED"/>
    <property type="match status" value="1"/>
</dbReference>
<dbReference type="Proteomes" id="UP000554482">
    <property type="component" value="Unassembled WGS sequence"/>
</dbReference>
<sequence length="450" mass="50634">MAKMTWLNQLKKVFVSEPKANADKKEKKRRRVIARFKWKCLPALAAPSAHKKSFNEAEKEHSKHAMNAAIATAAAAEAAVASAEAAVEVVRLAGIPCPRLFLKYKKRSRPLAAIKIQTAFRGYLARKALRALKGVVRLQAMIRGQAVRRQVINTLNGLQTLVKIQSQFRLTEKVVGDKQFMKAAYELGERRTVQIKQPELLNRQRSWVHTLPAEEDIDALFLSRHQAFIERERVKEYLSSRQERRNSKAYEEHDGVSVYGSQGHWLEQWVDAQERKRRMSETSDLVAFSIPDQEFAEGRPGLKLGSLKYHEAIAGRSSPINLPRRSFERPIRSSFEDIDSLGSPVVPNYMSPTESAKARSRSISLPKQTAGSTELYSDHGSPSKSRRTFSSINSDSSINAVKGGKVPISQQKSPSLKVPIGPIKSYQTAKDLSIDSESSYLNWAQRIDLR</sequence>
<dbReference type="CDD" id="cd23767">
    <property type="entry name" value="IQCD"/>
    <property type="match status" value="1"/>
</dbReference>
<evidence type="ECO:0000256" key="4">
    <source>
        <dbReference type="SAM" id="MobiDB-lite"/>
    </source>
</evidence>
<comment type="subunit">
    <text evidence="3">Binds to multiple calmodulin (CaM) in the presence of Ca(2+) and CaM-like proteins.</text>
</comment>
<evidence type="ECO:0000313" key="7">
    <source>
        <dbReference type="Proteomes" id="UP000554482"/>
    </source>
</evidence>
<comment type="caution">
    <text evidence="6">The sequence shown here is derived from an EMBL/GenBank/DDBJ whole genome shotgun (WGS) entry which is preliminary data.</text>
</comment>
<keyword evidence="1" id="KW-0112">Calmodulin-binding</keyword>
<organism evidence="6 7">
    <name type="scientific">Thalictrum thalictroides</name>
    <name type="common">Rue-anemone</name>
    <name type="synonym">Anemone thalictroides</name>
    <dbReference type="NCBI Taxonomy" id="46969"/>
    <lineage>
        <taxon>Eukaryota</taxon>
        <taxon>Viridiplantae</taxon>
        <taxon>Streptophyta</taxon>
        <taxon>Embryophyta</taxon>
        <taxon>Tracheophyta</taxon>
        <taxon>Spermatophyta</taxon>
        <taxon>Magnoliopsida</taxon>
        <taxon>Ranunculales</taxon>
        <taxon>Ranunculaceae</taxon>
        <taxon>Thalictroideae</taxon>
        <taxon>Thalictrum</taxon>
    </lineage>
</organism>
<dbReference type="OrthoDB" id="696085at2759"/>
<dbReference type="Gene3D" id="1.20.5.190">
    <property type="match status" value="1"/>
</dbReference>
<feature type="domain" description="DUF4005" evidence="5">
    <location>
        <begin position="340"/>
        <end position="412"/>
    </location>
</feature>
<evidence type="ECO:0000259" key="5">
    <source>
        <dbReference type="Pfam" id="PF13178"/>
    </source>
</evidence>
<gene>
    <name evidence="6" type="ORF">FRX31_024603</name>
</gene>
<dbReference type="PROSITE" id="PS50096">
    <property type="entry name" value="IQ"/>
    <property type="match status" value="2"/>
</dbReference>
<dbReference type="EMBL" id="JABWDY010030168">
    <property type="protein sequence ID" value="KAF5185809.1"/>
    <property type="molecule type" value="Genomic_DNA"/>
</dbReference>
<feature type="compositionally biased region" description="Polar residues" evidence="4">
    <location>
        <begin position="361"/>
        <end position="399"/>
    </location>
</feature>
<evidence type="ECO:0000256" key="2">
    <source>
        <dbReference type="ARBA" id="ARBA00024341"/>
    </source>
</evidence>
<feature type="region of interest" description="Disordered" evidence="4">
    <location>
        <begin position="349"/>
        <end position="418"/>
    </location>
</feature>
<proteinExistence type="inferred from homology"/>
<dbReference type="PANTHER" id="PTHR32295:SF41">
    <property type="entry name" value="PROTEIN IQ-DOMAIN 11"/>
    <property type="match status" value="1"/>
</dbReference>
<evidence type="ECO:0000256" key="1">
    <source>
        <dbReference type="ARBA" id="ARBA00022860"/>
    </source>
</evidence>
<reference evidence="6 7" key="1">
    <citation type="submission" date="2020-06" db="EMBL/GenBank/DDBJ databases">
        <title>Transcriptomic and genomic resources for Thalictrum thalictroides and T. hernandezii: Facilitating candidate gene discovery in an emerging model plant lineage.</title>
        <authorList>
            <person name="Arias T."/>
            <person name="Riano-Pachon D.M."/>
            <person name="Di Stilio V.S."/>
        </authorList>
    </citation>
    <scope>NUCLEOTIDE SEQUENCE [LARGE SCALE GENOMIC DNA]</scope>
    <source>
        <strain evidence="7">cv. WT478/WT964</strain>
        <tissue evidence="6">Leaves</tissue>
    </source>
</reference>
<dbReference type="Pfam" id="PF13178">
    <property type="entry name" value="DUF4005"/>
    <property type="match status" value="1"/>
</dbReference>
<dbReference type="InterPro" id="IPR000048">
    <property type="entry name" value="IQ_motif_EF-hand-BS"/>
</dbReference>
<dbReference type="Pfam" id="PF00612">
    <property type="entry name" value="IQ"/>
    <property type="match status" value="1"/>
</dbReference>
<comment type="similarity">
    <text evidence="2">Belongs to the IQD family.</text>
</comment>
<keyword evidence="7" id="KW-1185">Reference proteome</keyword>